<dbReference type="SUPFAM" id="SSF52096">
    <property type="entry name" value="ClpP/crotonase"/>
    <property type="match status" value="1"/>
</dbReference>
<reference evidence="15 16" key="1">
    <citation type="submission" date="2018-07" db="EMBL/GenBank/DDBJ databases">
        <title>High-quality-draft genome sequence of Gaiella occulta.</title>
        <authorList>
            <person name="Severino R."/>
            <person name="Froufe H.J.C."/>
            <person name="Rainey F.A."/>
            <person name="Barroso C."/>
            <person name="Albuquerque L."/>
            <person name="Lobo-Da-Cunha A."/>
            <person name="Da Costa M.S."/>
            <person name="Egas C."/>
        </authorList>
    </citation>
    <scope>NUCLEOTIDE SEQUENCE [LARGE SCALE GENOMIC DNA]</scope>
    <source>
        <strain evidence="15 16">F2-233</strain>
    </source>
</reference>
<dbReference type="PANTHER" id="PTHR43612">
    <property type="entry name" value="TRIFUNCTIONAL ENZYME SUBUNIT ALPHA"/>
    <property type="match status" value="1"/>
</dbReference>
<dbReference type="PANTHER" id="PTHR43612:SF3">
    <property type="entry name" value="TRIFUNCTIONAL ENZYME SUBUNIT ALPHA, MITOCHONDRIAL"/>
    <property type="match status" value="1"/>
</dbReference>
<dbReference type="EMBL" id="QQZY01000001">
    <property type="protein sequence ID" value="RDI75770.1"/>
    <property type="molecule type" value="Genomic_DNA"/>
</dbReference>
<evidence type="ECO:0000256" key="5">
    <source>
        <dbReference type="ARBA" id="ARBA00022832"/>
    </source>
</evidence>
<keyword evidence="6" id="KW-0442">Lipid degradation</keyword>
<comment type="caution">
    <text evidence="15">The sequence shown here is derived from an EMBL/GenBank/DDBJ whole genome shotgun (WGS) entry which is preliminary data.</text>
</comment>
<name>A0A7M2Z0F2_9ACTN</name>
<dbReference type="SUPFAM" id="SSF48179">
    <property type="entry name" value="6-phosphogluconate dehydrogenase C-terminal domain-like"/>
    <property type="match status" value="2"/>
</dbReference>
<evidence type="ECO:0000256" key="11">
    <source>
        <dbReference type="ARBA" id="ARBA00023268"/>
    </source>
</evidence>
<dbReference type="SUPFAM" id="SSF51735">
    <property type="entry name" value="NAD(P)-binding Rossmann-fold domains"/>
    <property type="match status" value="1"/>
</dbReference>
<keyword evidence="9" id="KW-0443">Lipid metabolism</keyword>
<dbReference type="InterPro" id="IPR013328">
    <property type="entry name" value="6PGD_dom2"/>
</dbReference>
<dbReference type="GO" id="GO:0016509">
    <property type="term" value="F:long-chain (3S)-3-hydroxyacyl-CoA dehydrogenase (NAD+) activity"/>
    <property type="evidence" value="ECO:0007669"/>
    <property type="project" value="TreeGrafter"/>
</dbReference>
<gene>
    <name evidence="15" type="ORF">Gocc_0189</name>
</gene>
<keyword evidence="7" id="KW-0560">Oxidoreductase</keyword>
<keyword evidence="8" id="KW-0520">NAD</keyword>
<comment type="similarity">
    <text evidence="4">Belongs to the 3-hydroxyacyl-CoA dehydrogenase family.</text>
</comment>
<evidence type="ECO:0000313" key="16">
    <source>
        <dbReference type="Proteomes" id="UP000254134"/>
    </source>
</evidence>
<dbReference type="GO" id="GO:0070403">
    <property type="term" value="F:NAD+ binding"/>
    <property type="evidence" value="ECO:0007669"/>
    <property type="project" value="InterPro"/>
</dbReference>
<evidence type="ECO:0000313" key="15">
    <source>
        <dbReference type="EMBL" id="RDI75770.1"/>
    </source>
</evidence>
<feature type="domain" description="3-hydroxyacyl-CoA dehydrogenase C-terminal" evidence="13">
    <location>
        <begin position="499"/>
        <end position="576"/>
    </location>
</feature>
<evidence type="ECO:0000256" key="10">
    <source>
        <dbReference type="ARBA" id="ARBA00023239"/>
    </source>
</evidence>
<dbReference type="Pfam" id="PF00725">
    <property type="entry name" value="3HCDH"/>
    <property type="match status" value="1"/>
</dbReference>
<dbReference type="UniPathway" id="UPA00659"/>
<dbReference type="Gene3D" id="1.10.1040.10">
    <property type="entry name" value="N-(1-d-carboxylethyl)-l-norvaline Dehydrogenase, domain 2"/>
    <property type="match status" value="1"/>
</dbReference>
<comment type="pathway">
    <text evidence="2">Lipid metabolism; butanoate metabolism.</text>
</comment>
<dbReference type="FunFam" id="3.40.50.720:FF:000009">
    <property type="entry name" value="Fatty oxidation complex, alpha subunit"/>
    <property type="match status" value="1"/>
</dbReference>
<reference evidence="16" key="2">
    <citation type="journal article" date="2019" name="MicrobiologyOpen">
        <title>High-quality draft genome sequence of Gaiella occulta isolated from a 150 meter deep mineral water borehole and comparison with the genome sequences of other deep-branching lineages of the phylum Actinobacteria.</title>
        <authorList>
            <person name="Severino R."/>
            <person name="Froufe H.J.C."/>
            <person name="Barroso C."/>
            <person name="Albuquerque L."/>
            <person name="Lobo-da-Cunha A."/>
            <person name="da Costa M.S."/>
            <person name="Egas C."/>
        </authorList>
    </citation>
    <scope>NUCLEOTIDE SEQUENCE [LARGE SCALE GENOMIC DNA]</scope>
    <source>
        <strain evidence="16">F2-233</strain>
    </source>
</reference>
<dbReference type="RefSeq" id="WP_114794660.1">
    <property type="nucleotide sequence ID" value="NZ_QQZY01000001.1"/>
</dbReference>
<evidence type="ECO:0000256" key="4">
    <source>
        <dbReference type="ARBA" id="ARBA00009463"/>
    </source>
</evidence>
<dbReference type="GO" id="GO:0004300">
    <property type="term" value="F:enoyl-CoA hydratase activity"/>
    <property type="evidence" value="ECO:0007669"/>
    <property type="project" value="TreeGrafter"/>
</dbReference>
<evidence type="ECO:0000256" key="3">
    <source>
        <dbReference type="ARBA" id="ARBA00007005"/>
    </source>
</evidence>
<keyword evidence="5" id="KW-0276">Fatty acid metabolism</keyword>
<dbReference type="InterPro" id="IPR006176">
    <property type="entry name" value="3-OHacyl-CoA_DH_NAD-bd"/>
</dbReference>
<dbReference type="AlphaFoldDB" id="A0A7M2Z0F2"/>
<evidence type="ECO:0000256" key="1">
    <source>
        <dbReference type="ARBA" id="ARBA00005005"/>
    </source>
</evidence>
<evidence type="ECO:0000256" key="9">
    <source>
        <dbReference type="ARBA" id="ARBA00023098"/>
    </source>
</evidence>
<keyword evidence="16" id="KW-1185">Reference proteome</keyword>
<evidence type="ECO:0000256" key="8">
    <source>
        <dbReference type="ARBA" id="ARBA00023027"/>
    </source>
</evidence>
<dbReference type="Gene3D" id="3.90.226.10">
    <property type="entry name" value="2-enoyl-CoA Hydratase, Chain A, domain 1"/>
    <property type="match status" value="1"/>
</dbReference>
<dbReference type="Pfam" id="PF00378">
    <property type="entry name" value="ECH_1"/>
    <property type="match status" value="1"/>
</dbReference>
<evidence type="ECO:0000259" key="13">
    <source>
        <dbReference type="Pfam" id="PF00725"/>
    </source>
</evidence>
<comment type="similarity">
    <text evidence="3">In the central section; belongs to the 3-hydroxyacyl-CoA dehydrogenase family.</text>
</comment>
<dbReference type="InterPro" id="IPR050136">
    <property type="entry name" value="FA_oxidation_alpha_subunit"/>
</dbReference>
<evidence type="ECO:0000259" key="14">
    <source>
        <dbReference type="Pfam" id="PF02737"/>
    </source>
</evidence>
<accession>A0A7M2Z0F2</accession>
<evidence type="ECO:0000256" key="7">
    <source>
        <dbReference type="ARBA" id="ARBA00023002"/>
    </source>
</evidence>
<evidence type="ECO:0000256" key="12">
    <source>
        <dbReference type="ARBA" id="ARBA00049556"/>
    </source>
</evidence>
<comment type="catalytic activity">
    <reaction evidence="12">
        <text>a (3S)-3-hydroxyacyl-CoA + NAD(+) = a 3-oxoacyl-CoA + NADH + H(+)</text>
        <dbReference type="Rhea" id="RHEA:22432"/>
        <dbReference type="ChEBI" id="CHEBI:15378"/>
        <dbReference type="ChEBI" id="CHEBI:57318"/>
        <dbReference type="ChEBI" id="CHEBI:57540"/>
        <dbReference type="ChEBI" id="CHEBI:57945"/>
        <dbReference type="ChEBI" id="CHEBI:90726"/>
        <dbReference type="EC" id="1.1.1.35"/>
    </reaction>
</comment>
<dbReference type="GO" id="GO:0006635">
    <property type="term" value="P:fatty acid beta-oxidation"/>
    <property type="evidence" value="ECO:0007669"/>
    <property type="project" value="UniProtKB-UniPathway"/>
</dbReference>
<sequence>MPDRPTRFLLQRVSTRVGPIAVVTMDNGEDWQKPNVFGRAALESLAELLPGLQTGDWRGLVLTGKPFVFAAGADLAEFPHMTDPDLARAAARAGHGAFAAVRDLPFPTLAAINGAAVGGGLEIALHCRFRTVARSVRHIGFPEVFLGIIPGWGGTQLTPRLVGAAKAVELVVANPLKQNRLIDAGLAVEIGLADALLEDVELLDDSIEWLARAIEEDRRPREPVDLSDAAAVCEKARHAVDDVVHGAAFAPYRALELIAGAAAWTIDEGYAAEEDALAELLPGPQAQAGVYAFDLVERRVKRGAGIPDATPRRIRKVGVVGAGLMATQLATLFLRRLEVPLVITDVDCERVGEAVAAIRADLEKQAAKGRIGEGKARFLGSIVTGAEGTEAYSGCDLVIEAVFEEIAVKQQVFGALEAIVPDECLLVSNTSSLSVTAMGAGLRRPERVVGMHFFNPVAVLPLVELVRTRATDDVTLATAWDVTKKLGKRGVLVADAPAFVVNRLLTRQSSVLMQALEHGNTIEETDEAALRIGIPMPPSALLAMVGPRVANHVLHTLHDAYPDRFPLSPTLESFADGEMEIVRTGDGRRSVDEIHLAILEALADECRHILDEGVVASAGDIDACLILGAGFPFFRGGITKHLDQEGISVRVSGRPLGS</sequence>
<dbReference type="CDD" id="cd06558">
    <property type="entry name" value="crotonase-like"/>
    <property type="match status" value="1"/>
</dbReference>
<keyword evidence="11" id="KW-0511">Multifunctional enzyme</keyword>
<evidence type="ECO:0000256" key="6">
    <source>
        <dbReference type="ARBA" id="ARBA00022963"/>
    </source>
</evidence>
<proteinExistence type="inferred from homology"/>
<dbReference type="Gene3D" id="1.10.1040.50">
    <property type="match status" value="1"/>
</dbReference>
<keyword evidence="10" id="KW-0456">Lyase</keyword>
<dbReference type="OrthoDB" id="9771883at2"/>
<comment type="pathway">
    <text evidence="1">Lipid metabolism; fatty acid beta-oxidation.</text>
</comment>
<dbReference type="InterPro" id="IPR036291">
    <property type="entry name" value="NAD(P)-bd_dom_sf"/>
</dbReference>
<dbReference type="InterPro" id="IPR006108">
    <property type="entry name" value="3HC_DH_C"/>
</dbReference>
<feature type="domain" description="3-hydroxyacyl-CoA dehydrogenase NAD binding" evidence="14">
    <location>
        <begin position="316"/>
        <end position="495"/>
    </location>
</feature>
<evidence type="ECO:0000256" key="2">
    <source>
        <dbReference type="ARBA" id="ARBA00005086"/>
    </source>
</evidence>
<dbReference type="Gene3D" id="3.40.50.720">
    <property type="entry name" value="NAD(P)-binding Rossmann-like Domain"/>
    <property type="match status" value="1"/>
</dbReference>
<dbReference type="Proteomes" id="UP000254134">
    <property type="component" value="Unassembled WGS sequence"/>
</dbReference>
<dbReference type="InterPro" id="IPR001753">
    <property type="entry name" value="Enoyl-CoA_hydra/iso"/>
</dbReference>
<dbReference type="InterPro" id="IPR029045">
    <property type="entry name" value="ClpP/crotonase-like_dom_sf"/>
</dbReference>
<protein>
    <submittedName>
        <fullName evidence="15">3-hydroxyacyl-CoA dehydrogenase, NAD binding domain</fullName>
    </submittedName>
</protein>
<dbReference type="InterPro" id="IPR008927">
    <property type="entry name" value="6-PGluconate_DH-like_C_sf"/>
</dbReference>
<dbReference type="Pfam" id="PF02737">
    <property type="entry name" value="3HCDH_N"/>
    <property type="match status" value="1"/>
</dbReference>
<organism evidence="15 16">
    <name type="scientific">Gaiella occulta</name>
    <dbReference type="NCBI Taxonomy" id="1002870"/>
    <lineage>
        <taxon>Bacteria</taxon>
        <taxon>Bacillati</taxon>
        <taxon>Actinomycetota</taxon>
        <taxon>Thermoleophilia</taxon>
        <taxon>Gaiellales</taxon>
        <taxon>Gaiellaceae</taxon>
        <taxon>Gaiella</taxon>
    </lineage>
</organism>